<reference evidence="2" key="1">
    <citation type="submission" date="2016-10" db="EMBL/GenBank/DDBJ databases">
        <authorList>
            <person name="Varghese N."/>
            <person name="Submissions S."/>
        </authorList>
    </citation>
    <scope>NUCLEOTIDE SEQUENCE [LARGE SCALE GENOMIC DNA]</scope>
    <source>
        <strain evidence="2">DSM 1565</strain>
    </source>
</reference>
<dbReference type="EMBL" id="FPCH01000002">
    <property type="protein sequence ID" value="SFV35501.1"/>
    <property type="molecule type" value="Genomic_DNA"/>
</dbReference>
<keyword evidence="2" id="KW-1185">Reference proteome</keyword>
<gene>
    <name evidence="1" type="ORF">SAMN04488557_2595</name>
</gene>
<dbReference type="STRING" id="51670.SAMN04488557_2595"/>
<evidence type="ECO:0000313" key="1">
    <source>
        <dbReference type="EMBL" id="SFV35501.1"/>
    </source>
</evidence>
<dbReference type="OrthoDB" id="9800646at2"/>
<accession>A0A1I7NLF2</accession>
<proteinExistence type="predicted"/>
<sequence length="92" mass="10253">MSQTSSSSDSKPQLLHLVFGGELETLEGHEFRNLEGLDIVGIYPDYQSAYAAWKNAAQRSVDNAMMRYFIVHLHRLLEPNGMKPSQPATSAT</sequence>
<dbReference type="Pfam" id="PF13773">
    <property type="entry name" value="DUF4170"/>
    <property type="match status" value="1"/>
</dbReference>
<dbReference type="InterPro" id="IPR025226">
    <property type="entry name" value="DUF4170"/>
</dbReference>
<dbReference type="Gene3D" id="3.30.70.2400">
    <property type="entry name" value="Uncharacterised protein PF13773, DUF4170"/>
    <property type="match status" value="1"/>
</dbReference>
<name>A0A1I7NLF2_9HYPH</name>
<evidence type="ECO:0000313" key="2">
    <source>
        <dbReference type="Proteomes" id="UP000199423"/>
    </source>
</evidence>
<protein>
    <recommendedName>
        <fullName evidence="3">Inositol monophosphatase family protein</fullName>
    </recommendedName>
</protein>
<dbReference type="Proteomes" id="UP000199423">
    <property type="component" value="Unassembled WGS sequence"/>
</dbReference>
<dbReference type="RefSeq" id="WP_092868048.1">
    <property type="nucleotide sequence ID" value="NZ_FPCH01000002.1"/>
</dbReference>
<evidence type="ECO:0008006" key="3">
    <source>
        <dbReference type="Google" id="ProtNLM"/>
    </source>
</evidence>
<organism evidence="1 2">
    <name type="scientific">Hyphomicrobium facile</name>
    <dbReference type="NCBI Taxonomy" id="51670"/>
    <lineage>
        <taxon>Bacteria</taxon>
        <taxon>Pseudomonadati</taxon>
        <taxon>Pseudomonadota</taxon>
        <taxon>Alphaproteobacteria</taxon>
        <taxon>Hyphomicrobiales</taxon>
        <taxon>Hyphomicrobiaceae</taxon>
        <taxon>Hyphomicrobium</taxon>
    </lineage>
</organism>
<dbReference type="AlphaFoldDB" id="A0A1I7NLF2"/>